<name>A0AAE0AA12_9ROSI</name>
<organism evidence="2 3">
    <name type="scientific">Dipteronia sinensis</name>
    <dbReference type="NCBI Taxonomy" id="43782"/>
    <lineage>
        <taxon>Eukaryota</taxon>
        <taxon>Viridiplantae</taxon>
        <taxon>Streptophyta</taxon>
        <taxon>Embryophyta</taxon>
        <taxon>Tracheophyta</taxon>
        <taxon>Spermatophyta</taxon>
        <taxon>Magnoliopsida</taxon>
        <taxon>eudicotyledons</taxon>
        <taxon>Gunneridae</taxon>
        <taxon>Pentapetalae</taxon>
        <taxon>rosids</taxon>
        <taxon>malvids</taxon>
        <taxon>Sapindales</taxon>
        <taxon>Sapindaceae</taxon>
        <taxon>Hippocastanoideae</taxon>
        <taxon>Acereae</taxon>
        <taxon>Dipteronia</taxon>
    </lineage>
</organism>
<gene>
    <name evidence="2" type="ORF">Dsin_020721</name>
</gene>
<protein>
    <recommendedName>
        <fullName evidence="1">KIB1-4 beta-propeller domain-containing protein</fullName>
    </recommendedName>
</protein>
<accession>A0AAE0AA12</accession>
<evidence type="ECO:0000313" key="3">
    <source>
        <dbReference type="Proteomes" id="UP001281410"/>
    </source>
</evidence>
<evidence type="ECO:0000313" key="2">
    <source>
        <dbReference type="EMBL" id="KAK3206675.1"/>
    </source>
</evidence>
<dbReference type="EMBL" id="JANJYJ010000006">
    <property type="protein sequence ID" value="KAK3206675.1"/>
    <property type="molecule type" value="Genomic_DNA"/>
</dbReference>
<feature type="domain" description="KIB1-4 beta-propeller" evidence="1">
    <location>
        <begin position="3"/>
        <end position="98"/>
    </location>
</feature>
<reference evidence="2" key="1">
    <citation type="journal article" date="2023" name="Plant J.">
        <title>Genome sequences and population genomics provide insights into the demographic history, inbreeding, and mutation load of two 'living fossil' tree species of Dipteronia.</title>
        <authorList>
            <person name="Feng Y."/>
            <person name="Comes H.P."/>
            <person name="Chen J."/>
            <person name="Zhu S."/>
            <person name="Lu R."/>
            <person name="Zhang X."/>
            <person name="Li P."/>
            <person name="Qiu J."/>
            <person name="Olsen K.M."/>
            <person name="Qiu Y."/>
        </authorList>
    </citation>
    <scope>NUCLEOTIDE SEQUENCE</scope>
    <source>
        <strain evidence="2">NBL</strain>
    </source>
</reference>
<comment type="caution">
    <text evidence="2">The sequence shown here is derived from an EMBL/GenBank/DDBJ whole genome shotgun (WGS) entry which is preliminary data.</text>
</comment>
<proteinExistence type="predicted"/>
<dbReference type="Pfam" id="PF03478">
    <property type="entry name" value="Beta-prop_KIB1-4"/>
    <property type="match status" value="1"/>
</dbReference>
<keyword evidence="3" id="KW-1185">Reference proteome</keyword>
<dbReference type="Proteomes" id="UP001281410">
    <property type="component" value="Unassembled WGS sequence"/>
</dbReference>
<dbReference type="InterPro" id="IPR005174">
    <property type="entry name" value="KIB1-4_b-propeller"/>
</dbReference>
<sequence>MRKLGFAPYGDKAWTTIDNASYLDVTYYKDMFYAINDFYYIMACDVRGDNPTIAQQLTQMPSHIQKFGRGWKLYILESAGALLVVERKLILGFRCQREHYQMDRGQTLGQ</sequence>
<evidence type="ECO:0000259" key="1">
    <source>
        <dbReference type="Pfam" id="PF03478"/>
    </source>
</evidence>
<dbReference type="AlphaFoldDB" id="A0AAE0AA12"/>